<evidence type="ECO:0000256" key="3">
    <source>
        <dbReference type="ARBA" id="ARBA00024227"/>
    </source>
</evidence>
<dbReference type="InterPro" id="IPR004143">
    <property type="entry name" value="BPL_LPL_catalytic"/>
</dbReference>
<dbReference type="SUPFAM" id="SSF55681">
    <property type="entry name" value="Class II aaRS and biotin synthetases"/>
    <property type="match status" value="1"/>
</dbReference>
<dbReference type="Pfam" id="PF02237">
    <property type="entry name" value="BPL_C"/>
    <property type="match status" value="1"/>
</dbReference>
<dbReference type="Gene3D" id="2.30.30.100">
    <property type="match status" value="1"/>
</dbReference>
<comment type="caution">
    <text evidence="6">The sequence shown here is derived from an EMBL/GenBank/DDBJ whole genome shotgun (WGS) entry which is preliminary data.</text>
</comment>
<name>A0A7X5Y8I3_9SPHN</name>
<dbReference type="EMBL" id="JAATJC010000001">
    <property type="protein sequence ID" value="NJC06768.1"/>
    <property type="molecule type" value="Genomic_DNA"/>
</dbReference>
<evidence type="ECO:0000313" key="7">
    <source>
        <dbReference type="Proteomes" id="UP000558192"/>
    </source>
</evidence>
<evidence type="ECO:0000256" key="4">
    <source>
        <dbReference type="ARBA" id="ARBA00047846"/>
    </source>
</evidence>
<sequence>MTRIRFVERTGSTNSDLLAEPHAPEGEWLIAARQEQGRGRQNRTWESPTGNFHGSTLVRLAPTDPQAGSLALAAGLALIRAVEAAAPATGLILKWPNDLLLGPAKLAGILLERQGDRVVAGFGVNLAHAPEIEGRDTVALSSVVLVSPEAFAPLLAAAFSRELQRWRDDPLGLIALWLESAHPIGTPLSVHVAADEKLAGTFAGLAPDGALRLALPGGEERRIHAADVMLGSA</sequence>
<keyword evidence="7" id="KW-1185">Reference proteome</keyword>
<dbReference type="PANTHER" id="PTHR12835">
    <property type="entry name" value="BIOTIN PROTEIN LIGASE"/>
    <property type="match status" value="1"/>
</dbReference>
<dbReference type="PANTHER" id="PTHR12835:SF5">
    <property type="entry name" value="BIOTIN--PROTEIN LIGASE"/>
    <property type="match status" value="1"/>
</dbReference>
<dbReference type="Gene3D" id="3.30.930.10">
    <property type="entry name" value="Bira Bifunctional Protein, Domain 2"/>
    <property type="match status" value="1"/>
</dbReference>
<accession>A0A7X5Y8I3</accession>
<organism evidence="6 7">
    <name type="scientific">Sphingomonas kaistensis</name>
    <dbReference type="NCBI Taxonomy" id="298708"/>
    <lineage>
        <taxon>Bacteria</taxon>
        <taxon>Pseudomonadati</taxon>
        <taxon>Pseudomonadota</taxon>
        <taxon>Alphaproteobacteria</taxon>
        <taxon>Sphingomonadales</taxon>
        <taxon>Sphingomonadaceae</taxon>
        <taxon>Sphingomonas</taxon>
    </lineage>
</organism>
<dbReference type="RefSeq" id="WP_209022858.1">
    <property type="nucleotide sequence ID" value="NZ_JAATJC010000001.1"/>
</dbReference>
<comment type="catalytic activity">
    <reaction evidence="4">
        <text>biotin + L-lysyl-[protein] + ATP = N(6)-biotinyl-L-lysyl-[protein] + AMP + diphosphate + H(+)</text>
        <dbReference type="Rhea" id="RHEA:11756"/>
        <dbReference type="Rhea" id="RHEA-COMP:9752"/>
        <dbReference type="Rhea" id="RHEA-COMP:10505"/>
        <dbReference type="ChEBI" id="CHEBI:15378"/>
        <dbReference type="ChEBI" id="CHEBI:29969"/>
        <dbReference type="ChEBI" id="CHEBI:30616"/>
        <dbReference type="ChEBI" id="CHEBI:33019"/>
        <dbReference type="ChEBI" id="CHEBI:57586"/>
        <dbReference type="ChEBI" id="CHEBI:83144"/>
        <dbReference type="ChEBI" id="CHEBI:456215"/>
        <dbReference type="EC" id="6.3.4.15"/>
    </reaction>
</comment>
<dbReference type="InterPro" id="IPR004408">
    <property type="entry name" value="Biotin_CoA_COase_ligase"/>
</dbReference>
<keyword evidence="2" id="KW-0092">Biotin</keyword>
<feature type="domain" description="BPL/LPL catalytic" evidence="5">
    <location>
        <begin position="1"/>
        <end position="167"/>
    </location>
</feature>
<dbReference type="InterPro" id="IPR045864">
    <property type="entry name" value="aa-tRNA-synth_II/BPL/LPL"/>
</dbReference>
<dbReference type="GO" id="GO:0005737">
    <property type="term" value="C:cytoplasm"/>
    <property type="evidence" value="ECO:0007669"/>
    <property type="project" value="TreeGrafter"/>
</dbReference>
<reference evidence="6 7" key="1">
    <citation type="submission" date="2020-03" db="EMBL/GenBank/DDBJ databases">
        <title>Genomic Encyclopedia of Type Strains, Phase IV (KMG-IV): sequencing the most valuable type-strain genomes for metagenomic binning, comparative biology and taxonomic classification.</title>
        <authorList>
            <person name="Goeker M."/>
        </authorList>
    </citation>
    <scope>NUCLEOTIDE SEQUENCE [LARGE SCALE GENOMIC DNA]</scope>
    <source>
        <strain evidence="6 7">DSM 16846</strain>
    </source>
</reference>
<dbReference type="NCBIfam" id="TIGR00121">
    <property type="entry name" value="birA_ligase"/>
    <property type="match status" value="1"/>
</dbReference>
<dbReference type="InterPro" id="IPR003142">
    <property type="entry name" value="BPL_C"/>
</dbReference>
<evidence type="ECO:0000256" key="1">
    <source>
        <dbReference type="ARBA" id="ARBA00022598"/>
    </source>
</evidence>
<keyword evidence="1 6" id="KW-0436">Ligase</keyword>
<dbReference type="Pfam" id="PF03099">
    <property type="entry name" value="BPL_LplA_LipB"/>
    <property type="match status" value="1"/>
</dbReference>
<dbReference type="PROSITE" id="PS51733">
    <property type="entry name" value="BPL_LPL_CATALYTIC"/>
    <property type="match status" value="1"/>
</dbReference>
<dbReference type="EC" id="6.3.4.15" evidence="3"/>
<proteinExistence type="predicted"/>
<protein>
    <recommendedName>
        <fullName evidence="3">biotin--[biotin carboxyl-carrier protein] ligase</fullName>
        <ecNumber evidence="3">6.3.4.15</ecNumber>
    </recommendedName>
</protein>
<gene>
    <name evidence="6" type="ORF">GGQ97_002561</name>
</gene>
<dbReference type="GO" id="GO:0004077">
    <property type="term" value="F:biotin--[biotin carboxyl-carrier protein] ligase activity"/>
    <property type="evidence" value="ECO:0007669"/>
    <property type="project" value="UniProtKB-EC"/>
</dbReference>
<evidence type="ECO:0000313" key="6">
    <source>
        <dbReference type="EMBL" id="NJC06768.1"/>
    </source>
</evidence>
<evidence type="ECO:0000256" key="2">
    <source>
        <dbReference type="ARBA" id="ARBA00023267"/>
    </source>
</evidence>
<dbReference type="AlphaFoldDB" id="A0A7X5Y8I3"/>
<evidence type="ECO:0000259" key="5">
    <source>
        <dbReference type="PROSITE" id="PS51733"/>
    </source>
</evidence>
<dbReference type="Proteomes" id="UP000558192">
    <property type="component" value="Unassembled WGS sequence"/>
</dbReference>